<organism evidence="1 2">
    <name type="scientific">Yersinia pestis</name>
    <dbReference type="NCBI Taxonomy" id="632"/>
    <lineage>
        <taxon>Bacteria</taxon>
        <taxon>Pseudomonadati</taxon>
        <taxon>Pseudomonadota</taxon>
        <taxon>Gammaproteobacteria</taxon>
        <taxon>Enterobacterales</taxon>
        <taxon>Yersiniaceae</taxon>
        <taxon>Yersinia</taxon>
    </lineage>
</organism>
<accession>A0AAX2HYE6</accession>
<keyword evidence="1" id="KW-0808">Transferase</keyword>
<gene>
    <name evidence="1" type="primary">cls_1</name>
    <name evidence="1" type="ORF">NCTC5923_01412</name>
</gene>
<evidence type="ECO:0000313" key="1">
    <source>
        <dbReference type="EMBL" id="SQA42419.1"/>
    </source>
</evidence>
<dbReference type="EC" id="2.7.8.-" evidence="1"/>
<name>A0AAX2HYE6_YERPE</name>
<dbReference type="GO" id="GO:0016740">
    <property type="term" value="F:transferase activity"/>
    <property type="evidence" value="ECO:0007669"/>
    <property type="project" value="UniProtKB-KW"/>
</dbReference>
<dbReference type="EMBL" id="UAVH01000004">
    <property type="protein sequence ID" value="SQA42419.1"/>
    <property type="molecule type" value="Genomic_DNA"/>
</dbReference>
<comment type="caution">
    <text evidence="1">The sequence shown here is derived from an EMBL/GenBank/DDBJ whole genome shotgun (WGS) entry which is preliminary data.</text>
</comment>
<dbReference type="Proteomes" id="UP000251879">
    <property type="component" value="Unassembled WGS sequence"/>
</dbReference>
<reference evidence="1 2" key="1">
    <citation type="submission" date="2018-06" db="EMBL/GenBank/DDBJ databases">
        <authorList>
            <consortium name="Pathogen Informatics"/>
            <person name="Doyle S."/>
        </authorList>
    </citation>
    <scope>NUCLEOTIDE SEQUENCE [LARGE SCALE GENOMIC DNA]</scope>
    <source>
        <strain evidence="1 2">NCTC5923</strain>
    </source>
</reference>
<sequence length="43" mass="4682">MPVTGKLKQANVLPPPPDANIMPFEEETGHTIQVILALVSQKK</sequence>
<dbReference type="AlphaFoldDB" id="A0AAX2HYE6"/>
<evidence type="ECO:0000313" key="2">
    <source>
        <dbReference type="Proteomes" id="UP000251879"/>
    </source>
</evidence>
<proteinExistence type="predicted"/>
<protein>
    <submittedName>
        <fullName evidence="1">Cardiolipin synthetase</fullName>
        <ecNumber evidence="1">2.7.8.-</ecNumber>
    </submittedName>
</protein>